<gene>
    <name evidence="1" type="ORF">SAMN05216215_105741</name>
</gene>
<organism evidence="1 2">
    <name type="scientific">Saccharopolyspora shandongensis</name>
    <dbReference type="NCBI Taxonomy" id="418495"/>
    <lineage>
        <taxon>Bacteria</taxon>
        <taxon>Bacillati</taxon>
        <taxon>Actinomycetota</taxon>
        <taxon>Actinomycetes</taxon>
        <taxon>Pseudonocardiales</taxon>
        <taxon>Pseudonocardiaceae</taxon>
        <taxon>Saccharopolyspora</taxon>
    </lineage>
</organism>
<sequence length="90" mass="9923">MTTAAEFDTSQGYRLNPQVALRPEPFGALAYHFGNRKLSFLKVPELVDLVRGLGDHATVEDALLAVPEARRASFRRALASLAATDMIRPR</sequence>
<evidence type="ECO:0000313" key="2">
    <source>
        <dbReference type="Proteomes" id="UP000199529"/>
    </source>
</evidence>
<dbReference type="Proteomes" id="UP000199529">
    <property type="component" value="Unassembled WGS sequence"/>
</dbReference>
<evidence type="ECO:0000313" key="1">
    <source>
        <dbReference type="EMBL" id="SDZ28703.1"/>
    </source>
</evidence>
<dbReference type="EMBL" id="FNOK01000057">
    <property type="protein sequence ID" value="SDZ28703.1"/>
    <property type="molecule type" value="Genomic_DNA"/>
</dbReference>
<reference evidence="2" key="1">
    <citation type="submission" date="2016-10" db="EMBL/GenBank/DDBJ databases">
        <authorList>
            <person name="Varghese N."/>
            <person name="Submissions S."/>
        </authorList>
    </citation>
    <scope>NUCLEOTIDE SEQUENCE [LARGE SCALE GENOMIC DNA]</scope>
    <source>
        <strain evidence="2">CGMCC 4.3530</strain>
    </source>
</reference>
<accession>A0A1H3RSR4</accession>
<proteinExistence type="predicted"/>
<dbReference type="Pfam" id="PF26520">
    <property type="entry name" value="MftB_chaperone"/>
    <property type="match status" value="1"/>
</dbReference>
<dbReference type="OrthoDB" id="3784885at2"/>
<dbReference type="STRING" id="418495.SAMN05216215_105741"/>
<dbReference type="AlphaFoldDB" id="A0A1H3RSR4"/>
<keyword evidence="2" id="KW-1185">Reference proteome</keyword>
<dbReference type="NCBIfam" id="TIGR03967">
    <property type="entry name" value="mycofact_MftB"/>
    <property type="match status" value="1"/>
</dbReference>
<dbReference type="InterPro" id="IPR023850">
    <property type="entry name" value="MftB"/>
</dbReference>
<protein>
    <submittedName>
        <fullName evidence="1">Putative mycofactocin binding protein MftB</fullName>
    </submittedName>
</protein>
<name>A0A1H3RSR4_9PSEU</name>
<dbReference type="RefSeq" id="WP_093275776.1">
    <property type="nucleotide sequence ID" value="NZ_FNOK01000057.1"/>
</dbReference>